<evidence type="ECO:0000256" key="3">
    <source>
        <dbReference type="ARBA" id="ARBA00022833"/>
    </source>
</evidence>
<dbReference type="InterPro" id="IPR018957">
    <property type="entry name" value="Znf_C3HC4_RING-type"/>
</dbReference>
<name>A0A8D2KR49_VARKO</name>
<dbReference type="SMART" id="SM00336">
    <property type="entry name" value="BBOX"/>
    <property type="match status" value="1"/>
</dbReference>
<sequence>MAVATVIMDLIQDIICPICQELPTDLVTLACDHTFCRCLQKIKRNKSILVTRALCKKHNENLHLFCKDDAELLCVFCEHSPEHKGHSVHLQEEAAQEYKVGNDLKRKHSGRVINLDFLFVGSILLQPPSRGLLLLTRPACPPPCVTQMSPGLGSRKMAQRCFQQLVIQSFINRFSQCGAHVLNSAVLLPSHRKALPWQSTPLTGVCLS</sequence>
<evidence type="ECO:0000313" key="7">
    <source>
        <dbReference type="Proteomes" id="UP000694545"/>
    </source>
</evidence>
<proteinExistence type="predicted"/>
<dbReference type="InterPro" id="IPR050143">
    <property type="entry name" value="TRIM/RBCC"/>
</dbReference>
<dbReference type="Pfam" id="PF00643">
    <property type="entry name" value="zf-B_box"/>
    <property type="match status" value="1"/>
</dbReference>
<keyword evidence="7" id="KW-1185">Reference proteome</keyword>
<dbReference type="AlphaFoldDB" id="A0A8D2KR49"/>
<protein>
    <recommendedName>
        <fullName evidence="5">B box-type domain-containing protein</fullName>
    </recommendedName>
</protein>
<reference evidence="6" key="1">
    <citation type="submission" date="2025-08" db="UniProtKB">
        <authorList>
            <consortium name="Ensembl"/>
        </authorList>
    </citation>
    <scope>IDENTIFICATION</scope>
</reference>
<feature type="domain" description="B box-type" evidence="5">
    <location>
        <begin position="50"/>
        <end position="88"/>
    </location>
</feature>
<dbReference type="GO" id="GO:0008270">
    <property type="term" value="F:zinc ion binding"/>
    <property type="evidence" value="ECO:0007669"/>
    <property type="project" value="UniProtKB-KW"/>
</dbReference>
<evidence type="ECO:0000256" key="4">
    <source>
        <dbReference type="PROSITE-ProRule" id="PRU00024"/>
    </source>
</evidence>
<dbReference type="Gene3D" id="3.30.160.60">
    <property type="entry name" value="Classic Zinc Finger"/>
    <property type="match status" value="1"/>
</dbReference>
<dbReference type="SUPFAM" id="SSF57845">
    <property type="entry name" value="B-box zinc-binding domain"/>
    <property type="match status" value="1"/>
</dbReference>
<dbReference type="PROSITE" id="PS50119">
    <property type="entry name" value="ZF_BBOX"/>
    <property type="match status" value="1"/>
</dbReference>
<evidence type="ECO:0000256" key="2">
    <source>
        <dbReference type="ARBA" id="ARBA00022771"/>
    </source>
</evidence>
<keyword evidence="3" id="KW-0862">Zinc</keyword>
<accession>A0A8D2KR49</accession>
<dbReference type="Ensembl" id="ENSVKKT00000001148.1">
    <property type="protein sequence ID" value="ENSVKKP00000001104.1"/>
    <property type="gene ID" value="ENSVKKG00000000904.1"/>
</dbReference>
<dbReference type="PANTHER" id="PTHR24103">
    <property type="entry name" value="E3 UBIQUITIN-PROTEIN LIGASE TRIM"/>
    <property type="match status" value="1"/>
</dbReference>
<evidence type="ECO:0000256" key="1">
    <source>
        <dbReference type="ARBA" id="ARBA00022723"/>
    </source>
</evidence>
<keyword evidence="1" id="KW-0479">Metal-binding</keyword>
<organism evidence="6 7">
    <name type="scientific">Varanus komodoensis</name>
    <name type="common">Komodo dragon</name>
    <dbReference type="NCBI Taxonomy" id="61221"/>
    <lineage>
        <taxon>Eukaryota</taxon>
        <taxon>Metazoa</taxon>
        <taxon>Chordata</taxon>
        <taxon>Craniata</taxon>
        <taxon>Vertebrata</taxon>
        <taxon>Euteleostomi</taxon>
        <taxon>Lepidosauria</taxon>
        <taxon>Squamata</taxon>
        <taxon>Bifurcata</taxon>
        <taxon>Unidentata</taxon>
        <taxon>Episquamata</taxon>
        <taxon>Toxicofera</taxon>
        <taxon>Anguimorpha</taxon>
        <taxon>Paleoanguimorpha</taxon>
        <taxon>Varanoidea</taxon>
        <taxon>Varanidae</taxon>
        <taxon>Varanus</taxon>
    </lineage>
</organism>
<dbReference type="SUPFAM" id="SSF57850">
    <property type="entry name" value="RING/U-box"/>
    <property type="match status" value="1"/>
</dbReference>
<dbReference type="InterPro" id="IPR000315">
    <property type="entry name" value="Znf_B-box"/>
</dbReference>
<evidence type="ECO:0000259" key="5">
    <source>
        <dbReference type="PROSITE" id="PS50119"/>
    </source>
</evidence>
<reference evidence="6" key="2">
    <citation type="submission" date="2025-09" db="UniProtKB">
        <authorList>
            <consortium name="Ensembl"/>
        </authorList>
    </citation>
    <scope>IDENTIFICATION</scope>
</reference>
<dbReference type="Pfam" id="PF00097">
    <property type="entry name" value="zf-C3HC4"/>
    <property type="match status" value="1"/>
</dbReference>
<keyword evidence="2 4" id="KW-0863">Zinc-finger</keyword>
<dbReference type="Proteomes" id="UP000694545">
    <property type="component" value="Unplaced"/>
</dbReference>
<evidence type="ECO:0000313" key="6">
    <source>
        <dbReference type="Ensembl" id="ENSVKKP00000001104.1"/>
    </source>
</evidence>